<comment type="caution">
    <text evidence="1">The sequence shown here is derived from an EMBL/GenBank/DDBJ whole genome shotgun (WGS) entry which is preliminary data.</text>
</comment>
<protein>
    <submittedName>
        <fullName evidence="1">Uncharacterized protein</fullName>
    </submittedName>
</protein>
<reference evidence="1 2" key="1">
    <citation type="submission" date="2020-04" db="EMBL/GenBank/DDBJ databases">
        <title>Massilia sp. RP-1-19 isolated from soil.</title>
        <authorList>
            <person name="Dahal R.H."/>
        </authorList>
    </citation>
    <scope>NUCLEOTIDE SEQUENCE [LARGE SCALE GENOMIC DNA]</scope>
    <source>
        <strain evidence="1 2">RP-1-19</strain>
    </source>
</reference>
<dbReference type="Proteomes" id="UP000583752">
    <property type="component" value="Unassembled WGS sequence"/>
</dbReference>
<dbReference type="AlphaFoldDB" id="A0A848HU98"/>
<sequence>MAGVQITGLPELLRRMDEVARQQAPFAMAKAMTKTMRQAKVALDAHIPEAFDRPTPFTQRAVAFSGATKRDLTASVFVKDIQAKYLRTEAEGGPRQFKSFEEKFAEGGQTRVALPGRGAPLNQYGNLTKAKIKQIARDVNTSGKAKRFFSGKPKGQDLPAGIYTRTNNNKSITPLLVFATAAVYEKRFKFSEIGTATITAQFEANMVQAWAEAVRTAR</sequence>
<keyword evidence="2" id="KW-1185">Reference proteome</keyword>
<dbReference type="EMBL" id="JABBGG010000007">
    <property type="protein sequence ID" value="NML62258.1"/>
    <property type="molecule type" value="Genomic_DNA"/>
</dbReference>
<gene>
    <name evidence="1" type="ORF">HHL21_14470</name>
</gene>
<dbReference type="RefSeq" id="WP_169467025.1">
    <property type="nucleotide sequence ID" value="NZ_JABBGG010000007.1"/>
</dbReference>
<evidence type="ECO:0000313" key="2">
    <source>
        <dbReference type="Proteomes" id="UP000583752"/>
    </source>
</evidence>
<name>A0A848HU98_9BURK</name>
<evidence type="ECO:0000313" key="1">
    <source>
        <dbReference type="EMBL" id="NML62258.1"/>
    </source>
</evidence>
<proteinExistence type="predicted"/>
<organism evidence="1 2">
    <name type="scientific">Massilia polaris</name>
    <dbReference type="NCBI Taxonomy" id="2728846"/>
    <lineage>
        <taxon>Bacteria</taxon>
        <taxon>Pseudomonadati</taxon>
        <taxon>Pseudomonadota</taxon>
        <taxon>Betaproteobacteria</taxon>
        <taxon>Burkholderiales</taxon>
        <taxon>Oxalobacteraceae</taxon>
        <taxon>Telluria group</taxon>
        <taxon>Massilia</taxon>
    </lineage>
</organism>
<accession>A0A848HU98</accession>